<dbReference type="Proteomes" id="UP000605361">
    <property type="component" value="Unassembled WGS sequence"/>
</dbReference>
<dbReference type="EMBL" id="JADOGI010000005">
    <property type="protein sequence ID" value="MBF8184742.1"/>
    <property type="molecule type" value="Genomic_DNA"/>
</dbReference>
<protein>
    <submittedName>
        <fullName evidence="1">Uncharacterized protein</fullName>
    </submittedName>
</protein>
<dbReference type="RefSeq" id="WP_195893729.1">
    <property type="nucleotide sequence ID" value="NZ_JADOGI010000005.1"/>
</dbReference>
<comment type="caution">
    <text evidence="1">The sequence shown here is derived from an EMBL/GenBank/DDBJ whole genome shotgun (WGS) entry which is preliminary data.</text>
</comment>
<keyword evidence="2" id="KW-1185">Reference proteome</keyword>
<evidence type="ECO:0000313" key="1">
    <source>
        <dbReference type="EMBL" id="MBF8184742.1"/>
    </source>
</evidence>
<dbReference type="AlphaFoldDB" id="A0A931A8G6"/>
<accession>A0A931A8G6</accession>
<proteinExistence type="predicted"/>
<evidence type="ECO:0000313" key="2">
    <source>
        <dbReference type="Proteomes" id="UP000605361"/>
    </source>
</evidence>
<name>A0A931A8G6_9ACTN</name>
<sequence>MHLAFDHGTMTAAGFAGAASADHAVVQTLGATLAGTGKTLMGIGRLLDWEPVHPGLIADLEQGHYFTD</sequence>
<reference evidence="1" key="1">
    <citation type="submission" date="2020-11" db="EMBL/GenBank/DDBJ databases">
        <title>Whole-genome analyses of Nonomuraea sp. K274.</title>
        <authorList>
            <person name="Veyisoglu A."/>
        </authorList>
    </citation>
    <scope>NUCLEOTIDE SEQUENCE</scope>
    <source>
        <strain evidence="1">K274</strain>
    </source>
</reference>
<gene>
    <name evidence="1" type="ORF">ITP53_03090</name>
</gene>
<organism evidence="1 2">
    <name type="scientific">Nonomuraea cypriaca</name>
    <dbReference type="NCBI Taxonomy" id="1187855"/>
    <lineage>
        <taxon>Bacteria</taxon>
        <taxon>Bacillati</taxon>
        <taxon>Actinomycetota</taxon>
        <taxon>Actinomycetes</taxon>
        <taxon>Streptosporangiales</taxon>
        <taxon>Streptosporangiaceae</taxon>
        <taxon>Nonomuraea</taxon>
    </lineage>
</organism>